<proteinExistence type="predicted"/>
<dbReference type="PANTHER" id="PTHR47738">
    <property type="entry name" value="PTS SYSTEM FRUCTOSE-LIKE EIIA COMPONENT-RELATED"/>
    <property type="match status" value="1"/>
</dbReference>
<dbReference type="Gene3D" id="3.40.930.10">
    <property type="entry name" value="Mannitol-specific EII, Chain A"/>
    <property type="match status" value="1"/>
</dbReference>
<evidence type="ECO:0000313" key="2">
    <source>
        <dbReference type="EMBL" id="GLT14504.1"/>
    </source>
</evidence>
<dbReference type="AlphaFoldDB" id="A0A557PFC6"/>
<evidence type="ECO:0000313" key="5">
    <source>
        <dbReference type="Proteomes" id="UP001157156"/>
    </source>
</evidence>
<dbReference type="InterPro" id="IPR002178">
    <property type="entry name" value="PTS_EIIA_type-2_dom"/>
</dbReference>
<dbReference type="EMBL" id="BSPV01000004">
    <property type="protein sequence ID" value="GLT14504.1"/>
    <property type="molecule type" value="Genomic_DNA"/>
</dbReference>
<dbReference type="OrthoDB" id="6213484at2"/>
<dbReference type="EMBL" id="VMKJ01000002">
    <property type="protein sequence ID" value="TVO39360.1"/>
    <property type="molecule type" value="Genomic_DNA"/>
</dbReference>
<dbReference type="Proteomes" id="UP000319828">
    <property type="component" value="Unassembled WGS sequence"/>
</dbReference>
<dbReference type="GO" id="GO:0030295">
    <property type="term" value="F:protein kinase activator activity"/>
    <property type="evidence" value="ECO:0007669"/>
    <property type="project" value="TreeGrafter"/>
</dbReference>
<dbReference type="SUPFAM" id="SSF55804">
    <property type="entry name" value="Phoshotransferase/anion transport protein"/>
    <property type="match status" value="1"/>
</dbReference>
<keyword evidence="5" id="KW-1185">Reference proteome</keyword>
<reference evidence="2" key="1">
    <citation type="journal article" date="2014" name="Int. J. Syst. Evol. Microbiol.">
        <title>Complete genome of a new Firmicutes species belonging to the dominant human colonic microbiota ('Ruminococcus bicirculans') reveals two chromosomes and a selective capacity to utilize plant glucans.</title>
        <authorList>
            <consortium name="NISC Comparative Sequencing Program"/>
            <person name="Wegmann U."/>
            <person name="Louis P."/>
            <person name="Goesmann A."/>
            <person name="Henrissat B."/>
            <person name="Duncan S.H."/>
            <person name="Flint H.J."/>
        </authorList>
    </citation>
    <scope>NUCLEOTIDE SEQUENCE</scope>
    <source>
        <strain evidence="2">NBRC 111146</strain>
    </source>
</reference>
<dbReference type="PANTHER" id="PTHR47738:SF1">
    <property type="entry name" value="NITROGEN REGULATORY PROTEIN"/>
    <property type="match status" value="1"/>
</dbReference>
<name>A0A557PFC6_9VIBR</name>
<evidence type="ECO:0000313" key="4">
    <source>
        <dbReference type="Proteomes" id="UP000319828"/>
    </source>
</evidence>
<dbReference type="PROSITE" id="PS51094">
    <property type="entry name" value="PTS_EIIA_TYPE_2"/>
    <property type="match status" value="1"/>
</dbReference>
<evidence type="ECO:0000259" key="1">
    <source>
        <dbReference type="PROSITE" id="PS51094"/>
    </source>
</evidence>
<dbReference type="InterPro" id="IPR016152">
    <property type="entry name" value="PTrfase/Anion_transptr"/>
</dbReference>
<gene>
    <name evidence="3" type="ORF">FOF44_01875</name>
    <name evidence="2" type="ORF">GCM10007931_14790</name>
</gene>
<dbReference type="Pfam" id="PF00359">
    <property type="entry name" value="PTS_EIIA_2"/>
    <property type="match status" value="1"/>
</dbReference>
<dbReference type="InterPro" id="IPR051541">
    <property type="entry name" value="PTS_SugarTrans_NitroReg"/>
</dbReference>
<reference evidence="3 4" key="3">
    <citation type="submission" date="2019-07" db="EMBL/GenBank/DDBJ databases">
        <title>The draft genome sequence of Vibrio algivorus M1486.</title>
        <authorList>
            <person name="Meng X."/>
        </authorList>
    </citation>
    <scope>NUCLEOTIDE SEQUENCE [LARGE SCALE GENOMIC DNA]</scope>
    <source>
        <strain evidence="3 4">M1486</strain>
    </source>
</reference>
<reference evidence="5" key="2">
    <citation type="journal article" date="2019" name="Int. J. Syst. Evol. Microbiol.">
        <title>The Global Catalogue of Microorganisms (GCM) 10K type strain sequencing project: providing services to taxonomists for standard genome sequencing and annotation.</title>
        <authorList>
            <consortium name="The Broad Institute Genomics Platform"/>
            <consortium name="The Broad Institute Genome Sequencing Center for Infectious Disease"/>
            <person name="Wu L."/>
            <person name="Ma J."/>
        </authorList>
    </citation>
    <scope>NUCLEOTIDE SEQUENCE [LARGE SCALE GENOMIC DNA]</scope>
    <source>
        <strain evidence="5">NBRC 111146</strain>
    </source>
</reference>
<feature type="domain" description="PTS EIIA type-2" evidence="1">
    <location>
        <begin position="119"/>
        <end position="262"/>
    </location>
</feature>
<dbReference type="RefSeq" id="WP_089122894.1">
    <property type="nucleotide sequence ID" value="NZ_BSPV01000004.1"/>
</dbReference>
<evidence type="ECO:0000313" key="3">
    <source>
        <dbReference type="EMBL" id="TVO39360.1"/>
    </source>
</evidence>
<sequence length="267" mass="30276">MQNKRITFYLGSTGLPTWLIKGIHQQVKSFTGSVTLVKVQSLQQVDVKDYLSAMTLAFHPFELCQLVLTGENAEQYQLPLITFLQTDCFIIETQAINLPTTSNNSLFQIQCLDIEKEINNFTKLYTALYTEPTDQLIQKQYCLKRLSQLTQNQDRQAIEEALKKREALSSTAMNNGVALPHLLNAAIDKPQLIILTTNTPLNWGSHFPPVTHIIALMLPTDANKQTLLAVRHLAMALVNSEINQFICQHRHHSELQAIITCFMKLDK</sequence>
<organism evidence="3 4">
    <name type="scientific">Vibrio algivorus</name>
    <dbReference type="NCBI Taxonomy" id="1667024"/>
    <lineage>
        <taxon>Bacteria</taxon>
        <taxon>Pseudomonadati</taxon>
        <taxon>Pseudomonadota</taxon>
        <taxon>Gammaproteobacteria</taxon>
        <taxon>Vibrionales</taxon>
        <taxon>Vibrionaceae</taxon>
        <taxon>Vibrio</taxon>
    </lineage>
</organism>
<accession>A0A557PFC6</accession>
<dbReference type="Proteomes" id="UP001157156">
    <property type="component" value="Unassembled WGS sequence"/>
</dbReference>
<protein>
    <submittedName>
        <fullName evidence="2">PTS fructose transporter subunit IIA</fullName>
    </submittedName>
</protein>
<comment type="caution">
    <text evidence="3">The sequence shown here is derived from an EMBL/GenBank/DDBJ whole genome shotgun (WGS) entry which is preliminary data.</text>
</comment>
<reference evidence="2" key="4">
    <citation type="submission" date="2023-01" db="EMBL/GenBank/DDBJ databases">
        <title>Draft genome sequence of Vibrio algivorus strain NBRC 111146.</title>
        <authorList>
            <person name="Sun Q."/>
            <person name="Mori K."/>
        </authorList>
    </citation>
    <scope>NUCLEOTIDE SEQUENCE</scope>
    <source>
        <strain evidence="2">NBRC 111146</strain>
    </source>
</reference>